<dbReference type="SUPFAM" id="SSF48452">
    <property type="entry name" value="TPR-like"/>
    <property type="match status" value="1"/>
</dbReference>
<evidence type="ECO:0008006" key="2">
    <source>
        <dbReference type="Google" id="ProtNLM"/>
    </source>
</evidence>
<evidence type="ECO:0000313" key="1">
    <source>
        <dbReference type="EMBL" id="SVE20505.1"/>
    </source>
</evidence>
<dbReference type="InterPro" id="IPR011990">
    <property type="entry name" value="TPR-like_helical_dom_sf"/>
</dbReference>
<feature type="non-terminal residue" evidence="1">
    <location>
        <position position="245"/>
    </location>
</feature>
<sequence length="245" mass="28067">GRELGVVYLLEGSVRKVGERIRVTAQLIEASSGNHIWAERYDYDLIDVFEVQDEVTRSIVAALPGRLEEADLHRVKRKRLENMVAYDYMLRGRIHHHRGTEADNIEALRLLDKAIELDPEFAEAYAWQSCTLGQAQARGYGDNQEDLFAREVKTAEKGLALDENNITCQWNMCELQMEWANRAFGAVSPPANLTDRLERAELHHERAFKVNPNDPRIVAQRGELLTWQGKPEEGADWARQAMRLD</sequence>
<dbReference type="Gene3D" id="1.25.40.10">
    <property type="entry name" value="Tetratricopeptide repeat domain"/>
    <property type="match status" value="1"/>
</dbReference>
<name>A0A383BMC6_9ZZZZ</name>
<gene>
    <name evidence="1" type="ORF">METZ01_LOCUS473359</name>
</gene>
<accession>A0A383BMC6</accession>
<protein>
    <recommendedName>
        <fullName evidence="2">Adenylate/guanylate cyclase domain-containing protein</fullName>
    </recommendedName>
</protein>
<dbReference type="EMBL" id="UINC01201251">
    <property type="protein sequence ID" value="SVE20505.1"/>
    <property type="molecule type" value="Genomic_DNA"/>
</dbReference>
<dbReference type="AlphaFoldDB" id="A0A383BMC6"/>
<feature type="non-terminal residue" evidence="1">
    <location>
        <position position="1"/>
    </location>
</feature>
<organism evidence="1">
    <name type="scientific">marine metagenome</name>
    <dbReference type="NCBI Taxonomy" id="408172"/>
    <lineage>
        <taxon>unclassified sequences</taxon>
        <taxon>metagenomes</taxon>
        <taxon>ecological metagenomes</taxon>
    </lineage>
</organism>
<reference evidence="1" key="1">
    <citation type="submission" date="2018-05" db="EMBL/GenBank/DDBJ databases">
        <authorList>
            <person name="Lanie J.A."/>
            <person name="Ng W.-L."/>
            <person name="Kazmierczak K.M."/>
            <person name="Andrzejewski T.M."/>
            <person name="Davidsen T.M."/>
            <person name="Wayne K.J."/>
            <person name="Tettelin H."/>
            <person name="Glass J.I."/>
            <person name="Rusch D."/>
            <person name="Podicherti R."/>
            <person name="Tsui H.-C.T."/>
            <person name="Winkler M.E."/>
        </authorList>
    </citation>
    <scope>NUCLEOTIDE SEQUENCE</scope>
</reference>
<proteinExistence type="predicted"/>